<dbReference type="EMBL" id="AWUE01013546">
    <property type="protein sequence ID" value="OMP06672.1"/>
    <property type="molecule type" value="Genomic_DNA"/>
</dbReference>
<evidence type="ECO:0000256" key="3">
    <source>
        <dbReference type="ARBA" id="ARBA00022729"/>
    </source>
</evidence>
<protein>
    <recommendedName>
        <fullName evidence="11">Peptidase S8/S53 domain-containing protein</fullName>
    </recommendedName>
</protein>
<comment type="caution">
    <text evidence="9">The sequence shown here is derived from an EMBL/GenBank/DDBJ whole genome shotgun (WGS) entry which is preliminary data.</text>
</comment>
<dbReference type="InterPro" id="IPR045051">
    <property type="entry name" value="SBT"/>
</dbReference>
<comment type="similarity">
    <text evidence="1 6">Belongs to the peptidase S8 family.</text>
</comment>
<dbReference type="GO" id="GO:0004252">
    <property type="term" value="F:serine-type endopeptidase activity"/>
    <property type="evidence" value="ECO:0007669"/>
    <property type="project" value="InterPro"/>
</dbReference>
<dbReference type="PROSITE" id="PS51892">
    <property type="entry name" value="SUBTILASE"/>
    <property type="match status" value="1"/>
</dbReference>
<dbReference type="PROSITE" id="PS00138">
    <property type="entry name" value="SUBTILASE_SER"/>
    <property type="match status" value="1"/>
</dbReference>
<evidence type="ECO:0000259" key="8">
    <source>
        <dbReference type="Pfam" id="PF17766"/>
    </source>
</evidence>
<dbReference type="Gene3D" id="3.40.50.200">
    <property type="entry name" value="Peptidase S8/S53 domain"/>
    <property type="match status" value="1"/>
</dbReference>
<dbReference type="GO" id="GO:0006508">
    <property type="term" value="P:proteolysis"/>
    <property type="evidence" value="ECO:0007669"/>
    <property type="project" value="UniProtKB-KW"/>
</dbReference>
<dbReference type="InterPro" id="IPR036852">
    <property type="entry name" value="Peptidase_S8/S53_dom_sf"/>
</dbReference>
<feature type="domain" description="Subtilisin-like protease fibronectin type-III" evidence="8">
    <location>
        <begin position="149"/>
        <end position="213"/>
    </location>
</feature>
<keyword evidence="4" id="KW-0378">Hydrolase</keyword>
<dbReference type="InterPro" id="IPR023828">
    <property type="entry name" value="Peptidase_S8_Ser-AS"/>
</dbReference>
<dbReference type="Proteomes" id="UP000187203">
    <property type="component" value="Unassembled WGS sequence"/>
</dbReference>
<evidence type="ECO:0000259" key="7">
    <source>
        <dbReference type="Pfam" id="PF00082"/>
    </source>
</evidence>
<keyword evidence="2" id="KW-0645">Protease</keyword>
<dbReference type="OrthoDB" id="968273at2759"/>
<reference evidence="10" key="1">
    <citation type="submission" date="2013-09" db="EMBL/GenBank/DDBJ databases">
        <title>Corchorus olitorius genome sequencing.</title>
        <authorList>
            <person name="Alam M."/>
            <person name="Haque M.S."/>
            <person name="Islam M.S."/>
            <person name="Emdad E.M."/>
            <person name="Islam M.M."/>
            <person name="Ahmed B."/>
            <person name="Halim A."/>
            <person name="Hossen Q.M.M."/>
            <person name="Hossain M.Z."/>
            <person name="Ahmed R."/>
            <person name="Khan M.M."/>
            <person name="Islam R."/>
            <person name="Rashid M.M."/>
            <person name="Khan S.A."/>
            <person name="Rahman M.S."/>
            <person name="Alam M."/>
            <person name="Yahiya A.S."/>
            <person name="Khan M.S."/>
            <person name="Azam M.S."/>
            <person name="Haque T."/>
            <person name="Lashkar M.Z.H."/>
            <person name="Akhand A.I."/>
            <person name="Morshed G."/>
            <person name="Roy S."/>
            <person name="Uddin K.S."/>
            <person name="Rabeya T."/>
            <person name="Hossain A.S."/>
            <person name="Chowdhury A."/>
            <person name="Snigdha A.R."/>
            <person name="Mortoza M.S."/>
            <person name="Matin S.A."/>
            <person name="Hoque S.M.E."/>
            <person name="Islam M.K."/>
            <person name="Roy D.K."/>
            <person name="Haider R."/>
            <person name="Moosa M.M."/>
            <person name="Elias S.M."/>
            <person name="Hasan A.M."/>
            <person name="Jahan S."/>
            <person name="Shafiuddin M."/>
            <person name="Mahmood N."/>
            <person name="Shommy N.S."/>
        </authorList>
    </citation>
    <scope>NUCLEOTIDE SEQUENCE [LARGE SCALE GENOMIC DNA]</scope>
    <source>
        <strain evidence="10">cv. O-4</strain>
    </source>
</reference>
<dbReference type="STRING" id="93759.A0A1R3KHV1"/>
<organism evidence="9 10">
    <name type="scientific">Corchorus olitorius</name>
    <dbReference type="NCBI Taxonomy" id="93759"/>
    <lineage>
        <taxon>Eukaryota</taxon>
        <taxon>Viridiplantae</taxon>
        <taxon>Streptophyta</taxon>
        <taxon>Embryophyta</taxon>
        <taxon>Tracheophyta</taxon>
        <taxon>Spermatophyta</taxon>
        <taxon>Magnoliopsida</taxon>
        <taxon>eudicotyledons</taxon>
        <taxon>Gunneridae</taxon>
        <taxon>Pentapetalae</taxon>
        <taxon>rosids</taxon>
        <taxon>malvids</taxon>
        <taxon>Malvales</taxon>
        <taxon>Malvaceae</taxon>
        <taxon>Grewioideae</taxon>
        <taxon>Apeibeae</taxon>
        <taxon>Corchorus</taxon>
    </lineage>
</organism>
<dbReference type="Gene3D" id="2.60.40.2310">
    <property type="match status" value="1"/>
</dbReference>
<evidence type="ECO:0000256" key="1">
    <source>
        <dbReference type="ARBA" id="ARBA00011073"/>
    </source>
</evidence>
<comment type="caution">
    <text evidence="6">Lacks conserved residue(s) required for the propagation of feature annotation.</text>
</comment>
<dbReference type="Pfam" id="PF17766">
    <property type="entry name" value="fn3_6"/>
    <property type="match status" value="1"/>
</dbReference>
<dbReference type="InterPro" id="IPR000209">
    <property type="entry name" value="Peptidase_S8/S53_dom"/>
</dbReference>
<evidence type="ECO:0000313" key="10">
    <source>
        <dbReference type="Proteomes" id="UP000187203"/>
    </source>
</evidence>
<evidence type="ECO:0000313" key="9">
    <source>
        <dbReference type="EMBL" id="OMP06672.1"/>
    </source>
</evidence>
<name>A0A1R3KHV1_9ROSI</name>
<gene>
    <name evidence="9" type="ORF">COLO4_07987</name>
</gene>
<dbReference type="PANTHER" id="PTHR10795">
    <property type="entry name" value="PROPROTEIN CONVERTASE SUBTILISIN/KEXIN"/>
    <property type="match status" value="1"/>
</dbReference>
<accession>A0A1R3KHV1</accession>
<evidence type="ECO:0000256" key="2">
    <source>
        <dbReference type="ARBA" id="ARBA00022670"/>
    </source>
</evidence>
<proteinExistence type="inferred from homology"/>
<keyword evidence="10" id="KW-1185">Reference proteome</keyword>
<evidence type="ECO:0000256" key="4">
    <source>
        <dbReference type="ARBA" id="ARBA00022801"/>
    </source>
</evidence>
<evidence type="ECO:0008006" key="11">
    <source>
        <dbReference type="Google" id="ProtNLM"/>
    </source>
</evidence>
<keyword evidence="5" id="KW-0720">Serine protease</keyword>
<dbReference type="InterPro" id="IPR041469">
    <property type="entry name" value="Subtilisin-like_FN3"/>
</dbReference>
<feature type="domain" description="Peptidase S8/S53" evidence="7">
    <location>
        <begin position="1"/>
        <end position="75"/>
    </location>
</feature>
<evidence type="ECO:0000256" key="6">
    <source>
        <dbReference type="PROSITE-ProRule" id="PRU01240"/>
    </source>
</evidence>
<keyword evidence="3" id="KW-0732">Signal</keyword>
<sequence length="215" mass="23127">MAPGTQVLASWSPIGEVTTIRSRSVYSNFNFNSGTSMATPHVAGVAALIKKAHPDWSPATIRSAIMTTASVLDNTNSPIKDPSMPGNPAASPLDMGAGHISPIKALDPGLVYDATTQDYIKVLCAMNYTSRQIRVFTNSSYSCKNQSLDLNYPSFIAYFPDDQNNSTSNQTVVHVFQKTVTNVAKGGMAYTAKVTGMDGIKVKVEPQKLIFKSDI</sequence>
<dbReference type="SUPFAM" id="SSF52743">
    <property type="entry name" value="Subtilisin-like"/>
    <property type="match status" value="1"/>
</dbReference>
<dbReference type="AlphaFoldDB" id="A0A1R3KHV1"/>
<evidence type="ECO:0000256" key="5">
    <source>
        <dbReference type="ARBA" id="ARBA00022825"/>
    </source>
</evidence>
<dbReference type="Pfam" id="PF00082">
    <property type="entry name" value="Peptidase_S8"/>
    <property type="match status" value="1"/>
</dbReference>